<protein>
    <submittedName>
        <fullName evidence="2">DUF1801 domain-containing protein</fullName>
    </submittedName>
</protein>
<dbReference type="Pfam" id="PF08818">
    <property type="entry name" value="DUF1801"/>
    <property type="match status" value="1"/>
</dbReference>
<evidence type="ECO:0000259" key="1">
    <source>
        <dbReference type="Pfam" id="PF08818"/>
    </source>
</evidence>
<gene>
    <name evidence="2" type="ORF">ABVK50_11790</name>
</gene>
<dbReference type="InterPro" id="IPR014922">
    <property type="entry name" value="YdhG-like"/>
</dbReference>
<accession>A0AAU8CY96</accession>
<organism evidence="2">
    <name type="scientific">Mesorhizobium sp. WSM2240</name>
    <dbReference type="NCBI Taxonomy" id="3228851"/>
    <lineage>
        <taxon>Bacteria</taxon>
        <taxon>Pseudomonadati</taxon>
        <taxon>Pseudomonadota</taxon>
        <taxon>Alphaproteobacteria</taxon>
        <taxon>Hyphomicrobiales</taxon>
        <taxon>Phyllobacteriaceae</taxon>
        <taxon>Mesorhizobium</taxon>
    </lineage>
</organism>
<sequence length="151" mass="16667">MENSMSGPIEVNGEASPSQLIDARIKELGDWRGETLARVRGLIKQADPEVVEEVKWRKPSNMLGVPVWEHDGIICTGETYKDKVKLTFAKGASLEDPSGLFNSSLEGNTRRAIDFYEGDKIDEEALKALIRAAVAKNISARTAARPVRSRK</sequence>
<dbReference type="AlphaFoldDB" id="A0AAU8CY96"/>
<evidence type="ECO:0000313" key="2">
    <source>
        <dbReference type="EMBL" id="XCG51604.1"/>
    </source>
</evidence>
<reference evidence="2" key="1">
    <citation type="submission" date="2024-06" db="EMBL/GenBank/DDBJ databases">
        <title>Mesorhizobium karijinii sp. nov., a symbiont of the iconic Swainsona formosa from arid Australia.</title>
        <authorList>
            <person name="Hill Y.J."/>
            <person name="Watkin E.L.J."/>
            <person name="O'Hara G.W."/>
            <person name="Terpolilli J."/>
            <person name="Tye M.L."/>
            <person name="Kohlmeier M.G."/>
        </authorList>
    </citation>
    <scope>NUCLEOTIDE SEQUENCE</scope>
    <source>
        <strain evidence="2">WSM2240</strain>
    </source>
</reference>
<feature type="domain" description="YdhG-like" evidence="1">
    <location>
        <begin position="32"/>
        <end position="134"/>
    </location>
</feature>
<proteinExistence type="predicted"/>
<name>A0AAU8CY96_9HYPH</name>
<dbReference type="SUPFAM" id="SSF159888">
    <property type="entry name" value="YdhG-like"/>
    <property type="match status" value="1"/>
</dbReference>
<dbReference type="EMBL" id="CP159253">
    <property type="protein sequence ID" value="XCG51604.1"/>
    <property type="molecule type" value="Genomic_DNA"/>
</dbReference>
<dbReference type="Gene3D" id="3.90.1150.200">
    <property type="match status" value="1"/>
</dbReference>
<dbReference type="RefSeq" id="WP_353645956.1">
    <property type="nucleotide sequence ID" value="NZ_CP159253.1"/>
</dbReference>